<reference evidence="2" key="1">
    <citation type="journal article" date="2023" name="GigaByte">
        <title>Genome assembly of the bearded iris, Iris pallida Lam.</title>
        <authorList>
            <person name="Bruccoleri R.E."/>
            <person name="Oakeley E.J."/>
            <person name="Faust A.M.E."/>
            <person name="Altorfer M."/>
            <person name="Dessus-Babus S."/>
            <person name="Burckhardt D."/>
            <person name="Oertli M."/>
            <person name="Naumann U."/>
            <person name="Petersen F."/>
            <person name="Wong J."/>
        </authorList>
    </citation>
    <scope>NUCLEOTIDE SEQUENCE</scope>
    <source>
        <strain evidence="2">GSM-AAB239-AS_SAM_17_03QT</strain>
    </source>
</reference>
<keyword evidence="3" id="KW-1185">Reference proteome</keyword>
<evidence type="ECO:0000256" key="1">
    <source>
        <dbReference type="SAM" id="MobiDB-lite"/>
    </source>
</evidence>
<comment type="caution">
    <text evidence="2">The sequence shown here is derived from an EMBL/GenBank/DDBJ whole genome shotgun (WGS) entry which is preliminary data.</text>
</comment>
<sequence length="194" mass="22032">MRFMDWNGGGKKGRNQSYEAVATELRIFLYFFKNLSLSLPLSLSLCLSFLSPSSNGVRKNRKALFFLTGRRILSEKAEVDAPRSGEEEERTGGGGKSRRGAQGRRVQGRERGQLRSGTSPQCSHLQDQISRRGRRRCRALRLRVPQGRRRRAAAAVLQAGPLQVGRRAQVAREPELEQGHEGEDGRRGWWWSWK</sequence>
<reference evidence="2" key="2">
    <citation type="submission" date="2023-04" db="EMBL/GenBank/DDBJ databases">
        <authorList>
            <person name="Bruccoleri R.E."/>
            <person name="Oakeley E.J."/>
            <person name="Faust A.-M."/>
            <person name="Dessus-Babus S."/>
            <person name="Altorfer M."/>
            <person name="Burckhardt D."/>
            <person name="Oertli M."/>
            <person name="Naumann U."/>
            <person name="Petersen F."/>
            <person name="Wong J."/>
        </authorList>
    </citation>
    <scope>NUCLEOTIDE SEQUENCE</scope>
    <source>
        <strain evidence="2">GSM-AAB239-AS_SAM_17_03QT</strain>
        <tissue evidence="2">Leaf</tissue>
    </source>
</reference>
<dbReference type="Proteomes" id="UP001140949">
    <property type="component" value="Unassembled WGS sequence"/>
</dbReference>
<proteinExistence type="predicted"/>
<dbReference type="EMBL" id="JANAVB010005663">
    <property type="protein sequence ID" value="KAJ6845872.1"/>
    <property type="molecule type" value="Genomic_DNA"/>
</dbReference>
<evidence type="ECO:0000313" key="3">
    <source>
        <dbReference type="Proteomes" id="UP001140949"/>
    </source>
</evidence>
<feature type="compositionally biased region" description="Basic and acidic residues" evidence="1">
    <location>
        <begin position="170"/>
        <end position="187"/>
    </location>
</feature>
<dbReference type="AlphaFoldDB" id="A0AAX6HY78"/>
<protein>
    <submittedName>
        <fullName evidence="2">Uncharacterized protein</fullName>
    </submittedName>
</protein>
<feature type="region of interest" description="Disordered" evidence="1">
    <location>
        <begin position="164"/>
        <end position="194"/>
    </location>
</feature>
<name>A0AAX6HY78_IRIPA</name>
<feature type="region of interest" description="Disordered" evidence="1">
    <location>
        <begin position="77"/>
        <end position="130"/>
    </location>
</feature>
<feature type="compositionally biased region" description="Polar residues" evidence="1">
    <location>
        <begin position="116"/>
        <end position="128"/>
    </location>
</feature>
<gene>
    <name evidence="2" type="ORF">M6B38_286065</name>
</gene>
<organism evidence="2 3">
    <name type="scientific">Iris pallida</name>
    <name type="common">Sweet iris</name>
    <dbReference type="NCBI Taxonomy" id="29817"/>
    <lineage>
        <taxon>Eukaryota</taxon>
        <taxon>Viridiplantae</taxon>
        <taxon>Streptophyta</taxon>
        <taxon>Embryophyta</taxon>
        <taxon>Tracheophyta</taxon>
        <taxon>Spermatophyta</taxon>
        <taxon>Magnoliopsida</taxon>
        <taxon>Liliopsida</taxon>
        <taxon>Asparagales</taxon>
        <taxon>Iridaceae</taxon>
        <taxon>Iridoideae</taxon>
        <taxon>Irideae</taxon>
        <taxon>Iris</taxon>
    </lineage>
</organism>
<accession>A0AAX6HY78</accession>
<evidence type="ECO:0000313" key="2">
    <source>
        <dbReference type="EMBL" id="KAJ6845872.1"/>
    </source>
</evidence>